<organism evidence="2 3">
    <name type="scientific">Rotaria sordida</name>
    <dbReference type="NCBI Taxonomy" id="392033"/>
    <lineage>
        <taxon>Eukaryota</taxon>
        <taxon>Metazoa</taxon>
        <taxon>Spiralia</taxon>
        <taxon>Gnathifera</taxon>
        <taxon>Rotifera</taxon>
        <taxon>Eurotatoria</taxon>
        <taxon>Bdelloidea</taxon>
        <taxon>Philodinida</taxon>
        <taxon>Philodinidae</taxon>
        <taxon>Rotaria</taxon>
    </lineage>
</organism>
<dbReference type="AlphaFoldDB" id="A0A819PP19"/>
<evidence type="ECO:0000313" key="3">
    <source>
        <dbReference type="Proteomes" id="UP000663823"/>
    </source>
</evidence>
<gene>
    <name evidence="2" type="ORF">OTI717_LOCUS29547</name>
    <name evidence="1" type="ORF">RFH988_LOCUS35422</name>
</gene>
<sequence length="205" mass="23296">MTDAITRAFKSILSFHGSSQDTSWDKNLHRTANNSELRTIGLIKLKIDIKNISTFILAEVAVDLCTELVLGKHWPTQNDIDIITTRRCISKLLGSYAVTVPFSTYNQESSGKELFEHLHQTGHYAEHQANDTFKQIPLDVFDKLRNLVEHTTDVQTRKQVESLLIKYGQLFNASKATTINSTIKHIIEIINTKPIIQCSCRKRSI</sequence>
<reference evidence="2" key="1">
    <citation type="submission" date="2021-02" db="EMBL/GenBank/DDBJ databases">
        <authorList>
            <person name="Nowell W R."/>
        </authorList>
    </citation>
    <scope>NUCLEOTIDE SEQUENCE</scope>
</reference>
<name>A0A819PP19_9BILA</name>
<dbReference type="Proteomes" id="UP000663882">
    <property type="component" value="Unassembled WGS sequence"/>
</dbReference>
<dbReference type="Proteomes" id="UP000663823">
    <property type="component" value="Unassembled WGS sequence"/>
</dbReference>
<accession>A0A819PP19</accession>
<comment type="caution">
    <text evidence="2">The sequence shown here is derived from an EMBL/GenBank/DDBJ whole genome shotgun (WGS) entry which is preliminary data.</text>
</comment>
<protein>
    <submittedName>
        <fullName evidence="2">Uncharacterized protein</fullName>
    </submittedName>
</protein>
<proteinExistence type="predicted"/>
<evidence type="ECO:0000313" key="1">
    <source>
        <dbReference type="EMBL" id="CAF1416244.1"/>
    </source>
</evidence>
<dbReference type="EMBL" id="CAJNOO010005381">
    <property type="protein sequence ID" value="CAF1416244.1"/>
    <property type="molecule type" value="Genomic_DNA"/>
</dbReference>
<dbReference type="EMBL" id="CAJOAX010007497">
    <property type="protein sequence ID" value="CAF4010988.1"/>
    <property type="molecule type" value="Genomic_DNA"/>
</dbReference>
<evidence type="ECO:0000313" key="2">
    <source>
        <dbReference type="EMBL" id="CAF4010988.1"/>
    </source>
</evidence>
<dbReference type="OrthoDB" id="10056424at2759"/>